<keyword evidence="2" id="KW-1185">Reference proteome</keyword>
<evidence type="ECO:0000313" key="2">
    <source>
        <dbReference type="Proteomes" id="UP000030653"/>
    </source>
</evidence>
<dbReference type="EMBL" id="JH795864">
    <property type="protein sequence ID" value="EJU01423.1"/>
    <property type="molecule type" value="Genomic_DNA"/>
</dbReference>
<reference evidence="1 2" key="1">
    <citation type="journal article" date="2012" name="Science">
        <title>The Paleozoic origin of enzymatic lignin decomposition reconstructed from 31 fungal genomes.</title>
        <authorList>
            <person name="Floudas D."/>
            <person name="Binder M."/>
            <person name="Riley R."/>
            <person name="Barry K."/>
            <person name="Blanchette R.A."/>
            <person name="Henrissat B."/>
            <person name="Martinez A.T."/>
            <person name="Otillar R."/>
            <person name="Spatafora J.W."/>
            <person name="Yadav J.S."/>
            <person name="Aerts A."/>
            <person name="Benoit I."/>
            <person name="Boyd A."/>
            <person name="Carlson A."/>
            <person name="Copeland A."/>
            <person name="Coutinho P.M."/>
            <person name="de Vries R.P."/>
            <person name="Ferreira P."/>
            <person name="Findley K."/>
            <person name="Foster B."/>
            <person name="Gaskell J."/>
            <person name="Glotzer D."/>
            <person name="Gorecki P."/>
            <person name="Heitman J."/>
            <person name="Hesse C."/>
            <person name="Hori C."/>
            <person name="Igarashi K."/>
            <person name="Jurgens J.A."/>
            <person name="Kallen N."/>
            <person name="Kersten P."/>
            <person name="Kohler A."/>
            <person name="Kuees U."/>
            <person name="Kumar T.K.A."/>
            <person name="Kuo A."/>
            <person name="LaButti K."/>
            <person name="Larrondo L.F."/>
            <person name="Lindquist E."/>
            <person name="Ling A."/>
            <person name="Lombard V."/>
            <person name="Lucas S."/>
            <person name="Lundell T."/>
            <person name="Martin R."/>
            <person name="McLaughlin D.J."/>
            <person name="Morgenstern I."/>
            <person name="Morin E."/>
            <person name="Murat C."/>
            <person name="Nagy L.G."/>
            <person name="Nolan M."/>
            <person name="Ohm R.A."/>
            <person name="Patyshakuliyeva A."/>
            <person name="Rokas A."/>
            <person name="Ruiz-Duenas F.J."/>
            <person name="Sabat G."/>
            <person name="Salamov A."/>
            <person name="Samejima M."/>
            <person name="Schmutz J."/>
            <person name="Slot J.C."/>
            <person name="St John F."/>
            <person name="Stenlid J."/>
            <person name="Sun H."/>
            <person name="Sun S."/>
            <person name="Syed K."/>
            <person name="Tsang A."/>
            <person name="Wiebenga A."/>
            <person name="Young D."/>
            <person name="Pisabarro A."/>
            <person name="Eastwood D.C."/>
            <person name="Martin F."/>
            <person name="Cullen D."/>
            <person name="Grigoriev I.V."/>
            <person name="Hibbett D.S."/>
        </authorList>
    </citation>
    <scope>NUCLEOTIDE SEQUENCE [LARGE SCALE GENOMIC DNA]</scope>
    <source>
        <strain evidence="1 2">DJM-731 SS1</strain>
    </source>
</reference>
<dbReference type="HOGENOM" id="CLU_1115724_0_0_1"/>
<evidence type="ECO:0000313" key="1">
    <source>
        <dbReference type="EMBL" id="EJU01423.1"/>
    </source>
</evidence>
<organism evidence="1 2">
    <name type="scientific">Dacryopinax primogenitus (strain DJM 731)</name>
    <name type="common">Brown rot fungus</name>
    <dbReference type="NCBI Taxonomy" id="1858805"/>
    <lineage>
        <taxon>Eukaryota</taxon>
        <taxon>Fungi</taxon>
        <taxon>Dikarya</taxon>
        <taxon>Basidiomycota</taxon>
        <taxon>Agaricomycotina</taxon>
        <taxon>Dacrymycetes</taxon>
        <taxon>Dacrymycetales</taxon>
        <taxon>Dacrymycetaceae</taxon>
        <taxon>Dacryopinax</taxon>
    </lineage>
</organism>
<dbReference type="RefSeq" id="XP_040628320.1">
    <property type="nucleotide sequence ID" value="XM_040768566.1"/>
</dbReference>
<proteinExistence type="predicted"/>
<dbReference type="GeneID" id="63683628"/>
<sequence length="266" mass="29517">MSEYITGLFANSPLLTYTPPVGFDASTGWVNKPFVDEEPQYVTSAPKASVSFDFCGDQFELSGFLTPAISDNTPPCDFNVTINGVLQHQNDFYSPYNDLPLDHYHVELTFFCPHQGQQASFAGPALVETQGTVFMSQANPYLDTSQIYTLGPWTEKPVYQNYFAMTFPQYTTTDLGSTLAYRFKGVHTQVFGIVGPNCGEYVVTLDGQLQPPHNLYNPVGGDVTVIFFAQELDNDKTHTVTLTNLGKNMTIQAIQYTKLFPYTGGK</sequence>
<protein>
    <submittedName>
        <fullName evidence="1">Uncharacterized protein</fullName>
    </submittedName>
</protein>
<gene>
    <name evidence="1" type="ORF">DACRYDRAFT_107974</name>
</gene>
<accession>M5GBN6</accession>
<name>M5GBN6_DACPD</name>
<dbReference type="Gene3D" id="2.60.120.260">
    <property type="entry name" value="Galactose-binding domain-like"/>
    <property type="match status" value="1"/>
</dbReference>
<dbReference type="Proteomes" id="UP000030653">
    <property type="component" value="Unassembled WGS sequence"/>
</dbReference>
<dbReference type="OrthoDB" id="2576334at2759"/>
<dbReference type="AlphaFoldDB" id="M5GBN6"/>